<feature type="domain" description="Aminoacyl-transfer RNA synthetases class-II family profile" evidence="13">
    <location>
        <begin position="191"/>
        <end position="355"/>
    </location>
</feature>
<dbReference type="Gene3D" id="3.30.930.10">
    <property type="entry name" value="Bira Bifunctional Protein, Domain 2"/>
    <property type="match status" value="1"/>
</dbReference>
<evidence type="ECO:0000256" key="4">
    <source>
        <dbReference type="ARBA" id="ARBA00022598"/>
    </source>
</evidence>
<comment type="catalytic activity">
    <reaction evidence="12">
        <text>tRNA(Phe) + L-phenylalanine + ATP = L-phenylalanyl-tRNA(Phe) + AMP + diphosphate + H(+)</text>
        <dbReference type="Rhea" id="RHEA:19413"/>
        <dbReference type="Rhea" id="RHEA-COMP:9668"/>
        <dbReference type="Rhea" id="RHEA-COMP:9699"/>
        <dbReference type="ChEBI" id="CHEBI:15378"/>
        <dbReference type="ChEBI" id="CHEBI:30616"/>
        <dbReference type="ChEBI" id="CHEBI:33019"/>
        <dbReference type="ChEBI" id="CHEBI:58095"/>
        <dbReference type="ChEBI" id="CHEBI:78442"/>
        <dbReference type="ChEBI" id="CHEBI:78531"/>
        <dbReference type="ChEBI" id="CHEBI:456215"/>
        <dbReference type="EC" id="6.1.1.20"/>
    </reaction>
</comment>
<dbReference type="EMBL" id="JAFCIX010000004">
    <property type="protein sequence ID" value="KAH6601536.1"/>
    <property type="molecule type" value="Genomic_DNA"/>
</dbReference>
<keyword evidence="9" id="KW-0496">Mitochondrion</keyword>
<keyword evidence="16" id="KW-1185">Reference proteome</keyword>
<dbReference type="Pfam" id="PF01409">
    <property type="entry name" value="tRNA-synt_2d"/>
    <property type="match status" value="2"/>
</dbReference>
<dbReference type="NCBIfam" id="TIGR00469">
    <property type="entry name" value="pheS_mito"/>
    <property type="match status" value="1"/>
</dbReference>
<dbReference type="CDD" id="cd00496">
    <property type="entry name" value="PheRS_alpha_core"/>
    <property type="match status" value="1"/>
</dbReference>
<evidence type="ECO:0000259" key="13">
    <source>
        <dbReference type="PROSITE" id="PS50862"/>
    </source>
</evidence>
<dbReference type="InterPro" id="IPR045864">
    <property type="entry name" value="aa-tRNA-synth_II/BPL/LPL"/>
</dbReference>
<keyword evidence="5" id="KW-0547">Nucleotide-binding</keyword>
<organism evidence="15 16">
    <name type="scientific">Batrachochytrium salamandrivorans</name>
    <dbReference type="NCBI Taxonomy" id="1357716"/>
    <lineage>
        <taxon>Eukaryota</taxon>
        <taxon>Fungi</taxon>
        <taxon>Fungi incertae sedis</taxon>
        <taxon>Chytridiomycota</taxon>
        <taxon>Chytridiomycota incertae sedis</taxon>
        <taxon>Chytridiomycetes</taxon>
        <taxon>Rhizophydiales</taxon>
        <taxon>Rhizophydiales incertae sedis</taxon>
        <taxon>Batrachochytrium</taxon>
    </lineage>
</organism>
<proteinExistence type="inferred from homology"/>
<reference evidence="15 16" key="1">
    <citation type="submission" date="2021-02" db="EMBL/GenBank/DDBJ databases">
        <title>Variation within the Batrachochytrium salamandrivorans European outbreak.</title>
        <authorList>
            <person name="Kelly M."/>
            <person name="Pasmans F."/>
            <person name="Shea T.P."/>
            <person name="Munoz J.F."/>
            <person name="Carranza S."/>
            <person name="Cuomo C.A."/>
            <person name="Martel A."/>
        </authorList>
    </citation>
    <scope>NUCLEOTIDE SEQUENCE [LARGE SCALE GENOMIC DNA]</scope>
    <source>
        <strain evidence="15 16">AMFP18/2</strain>
    </source>
</reference>
<comment type="similarity">
    <text evidence="2">Belongs to the class-II aminoacyl-tRNA synthetase family.</text>
</comment>
<dbReference type="PROSITE" id="PS50862">
    <property type="entry name" value="AA_TRNA_LIGASE_II"/>
    <property type="match status" value="1"/>
</dbReference>
<evidence type="ECO:0000256" key="10">
    <source>
        <dbReference type="ARBA" id="ARBA00023146"/>
    </source>
</evidence>
<comment type="caution">
    <text evidence="15">The sequence shown here is derived from an EMBL/GenBank/DDBJ whole genome shotgun (WGS) entry which is preliminary data.</text>
</comment>
<evidence type="ECO:0000256" key="3">
    <source>
        <dbReference type="ARBA" id="ARBA00012814"/>
    </source>
</evidence>
<evidence type="ECO:0000256" key="6">
    <source>
        <dbReference type="ARBA" id="ARBA00022840"/>
    </source>
</evidence>
<name>A0ABQ8FNY4_9FUNG</name>
<feature type="domain" description="FDX-ACB" evidence="14">
    <location>
        <begin position="373"/>
        <end position="464"/>
    </location>
</feature>
<accession>A0ABQ8FNY4</accession>
<keyword evidence="4" id="KW-0436">Ligase</keyword>
<dbReference type="Gene3D" id="3.30.70.380">
    <property type="entry name" value="Ferrodoxin-fold anticodon-binding domain"/>
    <property type="match status" value="1"/>
</dbReference>
<dbReference type="SUPFAM" id="SSF54991">
    <property type="entry name" value="Anticodon-binding domain of PheRS"/>
    <property type="match status" value="1"/>
</dbReference>
<evidence type="ECO:0000256" key="11">
    <source>
        <dbReference type="ARBA" id="ARBA00031194"/>
    </source>
</evidence>
<dbReference type="PANTHER" id="PTHR11538:SF41">
    <property type="entry name" value="PHENYLALANINE--TRNA LIGASE, MITOCHONDRIAL"/>
    <property type="match status" value="1"/>
</dbReference>
<dbReference type="SMART" id="SM00896">
    <property type="entry name" value="FDX-ACB"/>
    <property type="match status" value="1"/>
</dbReference>
<sequence>MCPLLAALLARGLPGRSACTASTLVYTRSSVHKTSLGAHPLWPITAISPHRRKVSSALKLQRPVPSPGTTTDILGSSYATDQWTNVTSSVLAKIQRRLHLQDNHPLAILKARIEQHMQLAEPGIYQIMDSMMPVVSPKQNFDDLLISSDHPGRLPTDTYYLNCDNVLRTHTSAHQSTVLQGKSSKGYLLTADVYRRDEIDQTHYPVFHQMEGIRTFDRHHFPHSKLTKEEAHALIGISDKNPIQSAHTPGEAVALSQSLKSTLEGLMRSIFADQPDLQWRWNEDYFPFTSPSWELEVLYNGKWIEIFGCGVVRQEIMDNSGNSDRIAWAFGLGLERIAMRLFNISDIRLFWSTDPRFLSQFSNGKISRFEPFSKFPPCYKDISFWIPPKFHDNDFLEVVRDVVGDLAEEVKLIDQFEHPTSGRISRCYRVNYRSMDKTCTNAEIDEIQEALRVAVTKKCGVELR</sequence>
<evidence type="ECO:0000313" key="15">
    <source>
        <dbReference type="EMBL" id="KAH6601536.1"/>
    </source>
</evidence>
<dbReference type="InterPro" id="IPR036690">
    <property type="entry name" value="Fdx_antiC-bd_sf"/>
</dbReference>
<dbReference type="InterPro" id="IPR005121">
    <property type="entry name" value="Fdx_antiC-bd"/>
</dbReference>
<evidence type="ECO:0000256" key="8">
    <source>
        <dbReference type="ARBA" id="ARBA00022946"/>
    </source>
</evidence>
<dbReference type="PANTHER" id="PTHR11538">
    <property type="entry name" value="PHENYLALANYL-TRNA SYNTHETASE"/>
    <property type="match status" value="1"/>
</dbReference>
<evidence type="ECO:0000256" key="9">
    <source>
        <dbReference type="ARBA" id="ARBA00023128"/>
    </source>
</evidence>
<protein>
    <recommendedName>
        <fullName evidence="3">phenylalanine--tRNA ligase</fullName>
        <ecNumber evidence="3">6.1.1.20</ecNumber>
    </recommendedName>
    <alternativeName>
        <fullName evidence="11">Phenylalanyl-tRNA synthetase</fullName>
    </alternativeName>
</protein>
<keyword evidence="8" id="KW-0809">Transit peptide</keyword>
<dbReference type="Pfam" id="PF03147">
    <property type="entry name" value="FDX-ACB"/>
    <property type="match status" value="1"/>
</dbReference>
<evidence type="ECO:0000256" key="12">
    <source>
        <dbReference type="ARBA" id="ARBA00049255"/>
    </source>
</evidence>
<evidence type="ECO:0000256" key="1">
    <source>
        <dbReference type="ARBA" id="ARBA00004305"/>
    </source>
</evidence>
<evidence type="ECO:0000256" key="7">
    <source>
        <dbReference type="ARBA" id="ARBA00022917"/>
    </source>
</evidence>
<evidence type="ECO:0000259" key="14">
    <source>
        <dbReference type="PROSITE" id="PS51447"/>
    </source>
</evidence>
<evidence type="ECO:0000256" key="5">
    <source>
        <dbReference type="ARBA" id="ARBA00022741"/>
    </source>
</evidence>
<dbReference type="InterPro" id="IPR006195">
    <property type="entry name" value="aa-tRNA-synth_II"/>
</dbReference>
<keyword evidence="10" id="KW-0030">Aminoacyl-tRNA synthetase</keyword>
<gene>
    <name evidence="15" type="ORF">BASA50_001574</name>
</gene>
<dbReference type="PROSITE" id="PS51447">
    <property type="entry name" value="FDX_ACB"/>
    <property type="match status" value="1"/>
</dbReference>
<comment type="subcellular location">
    <subcellularLocation>
        <location evidence="1">Mitochondrion matrix</location>
    </subcellularLocation>
</comment>
<dbReference type="EC" id="6.1.1.20" evidence="3"/>
<dbReference type="SUPFAM" id="SSF55681">
    <property type="entry name" value="Class II aaRS and biotin synthetases"/>
    <property type="match status" value="1"/>
</dbReference>
<evidence type="ECO:0000256" key="2">
    <source>
        <dbReference type="ARBA" id="ARBA00008226"/>
    </source>
</evidence>
<dbReference type="Proteomes" id="UP001648503">
    <property type="component" value="Unassembled WGS sequence"/>
</dbReference>
<evidence type="ECO:0000313" key="16">
    <source>
        <dbReference type="Proteomes" id="UP001648503"/>
    </source>
</evidence>
<keyword evidence="6" id="KW-0067">ATP-binding</keyword>
<dbReference type="InterPro" id="IPR002319">
    <property type="entry name" value="Phenylalanyl-tRNA_Synthase"/>
</dbReference>
<dbReference type="InterPro" id="IPR004530">
    <property type="entry name" value="Phe-tRNA-synth_IIc_mito"/>
</dbReference>
<keyword evidence="7" id="KW-0648">Protein biosynthesis</keyword>